<evidence type="ECO:0000313" key="3">
    <source>
        <dbReference type="EMBL" id="TBU33171.1"/>
    </source>
</evidence>
<dbReference type="OrthoDB" id="2796951at2759"/>
<dbReference type="SUPFAM" id="SSF51445">
    <property type="entry name" value="(Trans)glycosidases"/>
    <property type="match status" value="1"/>
</dbReference>
<evidence type="ECO:0000256" key="1">
    <source>
        <dbReference type="SAM" id="SignalP"/>
    </source>
</evidence>
<proteinExistence type="predicted"/>
<reference evidence="3" key="1">
    <citation type="submission" date="2019-01" db="EMBL/GenBank/DDBJ databases">
        <title>Draft genome sequences of three monokaryotic isolates of the white-rot basidiomycete fungus Dichomitus squalens.</title>
        <authorList>
            <consortium name="DOE Joint Genome Institute"/>
            <person name="Lopez S.C."/>
            <person name="Andreopoulos B."/>
            <person name="Pangilinan J."/>
            <person name="Lipzen A."/>
            <person name="Riley R."/>
            <person name="Ahrendt S."/>
            <person name="Ng V."/>
            <person name="Barry K."/>
            <person name="Daum C."/>
            <person name="Grigoriev I.V."/>
            <person name="Hilden K.S."/>
            <person name="Makela M.R."/>
            <person name="de Vries R.P."/>
        </authorList>
    </citation>
    <scope>NUCLEOTIDE SEQUENCE [LARGE SCALE GENOMIC DNA]</scope>
    <source>
        <strain evidence="3">OM18370.1</strain>
    </source>
</reference>
<feature type="signal peptide" evidence="1">
    <location>
        <begin position="1"/>
        <end position="22"/>
    </location>
</feature>
<gene>
    <name evidence="3" type="ORF">BD311DRAFT_851630</name>
</gene>
<dbReference type="Proteomes" id="UP000292957">
    <property type="component" value="Unassembled WGS sequence"/>
</dbReference>
<keyword evidence="1" id="KW-0732">Signal</keyword>
<keyword evidence="3" id="KW-0378">Hydrolase</keyword>
<dbReference type="AlphaFoldDB" id="A0A4Q9N2K7"/>
<dbReference type="InterPro" id="IPR052974">
    <property type="entry name" value="GH79_Enzymes"/>
</dbReference>
<dbReference type="PANTHER" id="PTHR36183">
    <property type="entry name" value="BETA-GLUCURONIDASE"/>
    <property type="match status" value="1"/>
</dbReference>
<feature type="domain" description="Beta-glucuronidase C-terminal" evidence="2">
    <location>
        <begin position="431"/>
        <end position="541"/>
    </location>
</feature>
<protein>
    <submittedName>
        <fullName evidence="3">Glycoside hydrolase family 79 protein</fullName>
    </submittedName>
</protein>
<dbReference type="Pfam" id="PF16862">
    <property type="entry name" value="Glyco_hydro_79C"/>
    <property type="match status" value="1"/>
</dbReference>
<dbReference type="InterPro" id="IPR031728">
    <property type="entry name" value="GlcAase_C"/>
</dbReference>
<dbReference type="EMBL" id="ML143392">
    <property type="protein sequence ID" value="TBU33171.1"/>
    <property type="molecule type" value="Genomic_DNA"/>
</dbReference>
<sequence>MHRCSRLLAAVALAFLLRGSYAVNVSLPITSPSGTQPLARTLVSFSIEQDRWPDWSGVDSRNEFTHSALTALQELTGEPPKIRIGADSEDHTFWSPTVTINEDEFPPANTITPYPEATHITVGDAYYQLSRFLPRGTHVTWGINFGADNVTNAVNMAKAIVRAFQTAAVKASGVILDLVEVGNEADLYSNNGLRPRNFTVNDYVPDWISIAGPAVEAAGIDGPDGPVTVQGAAFAGQGFTPTEIFNLGILDSAPGKAITQISQHRYSAAFCQGGDFPLTSFLNKQYIRGNLSVFEADIAETHSRGLTYVLGAALVRMLKRDGSETNSIACHGAPGVSNTAGAALWTIDYTLQAATLGIKELFFHEGVGYKYNFIQPVSLNRSTIDGSPLDPPSLPHIQPPFYAALVVNTAIGGTGASRLVELAVGDANVSGYAVFEAGLLVRAVFVNLHAWLASSTGARPAVHVDLDFALGGGATQGELDAFWGREATARRLVIGHADDVANLTWAGQSYENGGVAPTGRVAAERIKLSEGFDIRSTEAVLVDFVTL</sequence>
<dbReference type="PANTHER" id="PTHR36183:SF2">
    <property type="entry name" value="BETA-GLUCURONIDASE C-TERMINAL DOMAIN-CONTAINING PROTEIN"/>
    <property type="match status" value="1"/>
</dbReference>
<feature type="chain" id="PRO_5020751402" evidence="1">
    <location>
        <begin position="23"/>
        <end position="547"/>
    </location>
</feature>
<dbReference type="InterPro" id="IPR017853">
    <property type="entry name" value="GH"/>
</dbReference>
<evidence type="ECO:0000259" key="2">
    <source>
        <dbReference type="Pfam" id="PF16862"/>
    </source>
</evidence>
<dbReference type="GO" id="GO:0016787">
    <property type="term" value="F:hydrolase activity"/>
    <property type="evidence" value="ECO:0007669"/>
    <property type="project" value="UniProtKB-KW"/>
</dbReference>
<dbReference type="Gene3D" id="3.20.20.80">
    <property type="entry name" value="Glycosidases"/>
    <property type="match status" value="1"/>
</dbReference>
<name>A0A4Q9N2K7_9APHY</name>
<organism evidence="3">
    <name type="scientific">Dichomitus squalens</name>
    <dbReference type="NCBI Taxonomy" id="114155"/>
    <lineage>
        <taxon>Eukaryota</taxon>
        <taxon>Fungi</taxon>
        <taxon>Dikarya</taxon>
        <taxon>Basidiomycota</taxon>
        <taxon>Agaricomycotina</taxon>
        <taxon>Agaricomycetes</taxon>
        <taxon>Polyporales</taxon>
        <taxon>Polyporaceae</taxon>
        <taxon>Dichomitus</taxon>
    </lineage>
</organism>
<accession>A0A4Q9N2K7</accession>